<dbReference type="Gene3D" id="2.60.120.10">
    <property type="entry name" value="Jelly Rolls"/>
    <property type="match status" value="2"/>
</dbReference>
<dbReference type="SUPFAM" id="SSF63829">
    <property type="entry name" value="Calcium-dependent phosphotriesterase"/>
    <property type="match status" value="1"/>
</dbReference>
<proteinExistence type="predicted"/>
<evidence type="ECO:0000313" key="4">
    <source>
        <dbReference type="EMBL" id="MFC4221135.1"/>
    </source>
</evidence>
<dbReference type="InterPro" id="IPR011051">
    <property type="entry name" value="RmlC_Cupin_sf"/>
</dbReference>
<dbReference type="InterPro" id="IPR014710">
    <property type="entry name" value="RmlC-like_jellyroll"/>
</dbReference>
<dbReference type="PANTHER" id="PTHR47572:SF4">
    <property type="entry name" value="LACTONASE DRP35"/>
    <property type="match status" value="1"/>
</dbReference>
<organism evidence="4 5">
    <name type="scientific">Flagellimonas marina</name>
    <dbReference type="NCBI Taxonomy" id="1775168"/>
    <lineage>
        <taxon>Bacteria</taxon>
        <taxon>Pseudomonadati</taxon>
        <taxon>Bacteroidota</taxon>
        <taxon>Flavobacteriia</taxon>
        <taxon>Flavobacteriales</taxon>
        <taxon>Flavobacteriaceae</taxon>
        <taxon>Flagellimonas</taxon>
    </lineage>
</organism>
<keyword evidence="5" id="KW-1185">Reference proteome</keyword>
<dbReference type="Gene3D" id="2.120.10.30">
    <property type="entry name" value="TolB, C-terminal domain"/>
    <property type="match status" value="1"/>
</dbReference>
<comment type="caution">
    <text evidence="4">The sequence shown here is derived from an EMBL/GenBank/DDBJ whole genome shotgun (WGS) entry which is preliminary data.</text>
</comment>
<dbReference type="Proteomes" id="UP001595841">
    <property type="component" value="Unassembled WGS sequence"/>
</dbReference>
<protein>
    <submittedName>
        <fullName evidence="4">SMP-30/gluconolactonase/LRE family protein</fullName>
    </submittedName>
</protein>
<evidence type="ECO:0000256" key="2">
    <source>
        <dbReference type="SAM" id="SignalP"/>
    </source>
</evidence>
<evidence type="ECO:0000313" key="5">
    <source>
        <dbReference type="Proteomes" id="UP001595841"/>
    </source>
</evidence>
<name>A0ABV8PPM9_9FLAO</name>
<dbReference type="PROSITE" id="PS51257">
    <property type="entry name" value="PROKAR_LIPOPROTEIN"/>
    <property type="match status" value="1"/>
</dbReference>
<dbReference type="PANTHER" id="PTHR47572">
    <property type="entry name" value="LIPOPROTEIN-RELATED"/>
    <property type="match status" value="1"/>
</dbReference>
<dbReference type="InterPro" id="IPR051262">
    <property type="entry name" value="SMP-30/CGR1_Lactonase"/>
</dbReference>
<feature type="signal peptide" evidence="2">
    <location>
        <begin position="1"/>
        <end position="18"/>
    </location>
</feature>
<evidence type="ECO:0000259" key="3">
    <source>
        <dbReference type="Pfam" id="PF08450"/>
    </source>
</evidence>
<sequence length="646" mass="72048">MKSLFVMNLRALLVPVTALTIFSACKNSNTPKWSAKNQELISQHELEVRNLSDLPENDIAPNLKIGEAVNLGDLNPLEIQPGVSGTVFWSKGTLTSVLDLEPNATVEEEELPADRFLFVMDGTIEQLINGEFVPMISREREEPDGTHSVTPRTDFVFLEKGSVSAIKAGADGAKIMEIYSPYRLDYLEKAGVENLPSSLKDLEEMYPPNIEPGKVYDFYDIQFTKIGEGAHARIISGRNMQLSFVAMDPLIESPPHIHPQEQITYVLRGKLSGKAMDTSVAMDVMDALLVPGNMVHSASVSDVGSDVLDIFWPVRNDYLEKNKASLQAYHKIIPEDAKPELLVDGSKTEPKLYFSEGPKWLNGKVYFSNMYFDQNWNGDPAQSSIVELDPDGSYRTITKGKMQANGLYPYKNGNLLVCDMMGHRVLEMTTEGKVVRVIADSYDGKPIDGPNDIITDGKGGIYFTDPQFTMESEKSQPGRGVYYITPDGNEVKRLVEPNEFAMPNGILLSPDGKTLYINNCYDDEEWYPVDSEKENFIWAYDVNEDGTIANGRKFAKLFLTGPVLDRKGKSSSADGMAIDTMGNIYVATYYGVQIFNSEGNYIGMINLPSFPVSLCFGGEDMKTLYMVSYDKVYKIRTNMEGFVQYL</sequence>
<dbReference type="InterPro" id="IPR011042">
    <property type="entry name" value="6-blade_b-propeller_TolB-like"/>
</dbReference>
<feature type="domain" description="SMP-30/Gluconolactonase/LRE-like region" evidence="3">
    <location>
        <begin position="354"/>
        <end position="628"/>
    </location>
</feature>
<dbReference type="EMBL" id="JBHSCL010000007">
    <property type="protein sequence ID" value="MFC4221135.1"/>
    <property type="molecule type" value="Genomic_DNA"/>
</dbReference>
<keyword evidence="2" id="KW-0732">Signal</keyword>
<dbReference type="RefSeq" id="WP_379765330.1">
    <property type="nucleotide sequence ID" value="NZ_JBHSCL010000007.1"/>
</dbReference>
<keyword evidence="1" id="KW-0378">Hydrolase</keyword>
<dbReference type="Pfam" id="PF08450">
    <property type="entry name" value="SGL"/>
    <property type="match status" value="1"/>
</dbReference>
<accession>A0ABV8PPM9</accession>
<dbReference type="SUPFAM" id="SSF51182">
    <property type="entry name" value="RmlC-like cupins"/>
    <property type="match status" value="2"/>
</dbReference>
<evidence type="ECO:0000256" key="1">
    <source>
        <dbReference type="ARBA" id="ARBA00022801"/>
    </source>
</evidence>
<gene>
    <name evidence="4" type="ORF">ACFOWS_13360</name>
</gene>
<reference evidence="5" key="1">
    <citation type="journal article" date="2019" name="Int. J. Syst. Evol. Microbiol.">
        <title>The Global Catalogue of Microorganisms (GCM) 10K type strain sequencing project: providing services to taxonomists for standard genome sequencing and annotation.</title>
        <authorList>
            <consortium name="The Broad Institute Genomics Platform"/>
            <consortium name="The Broad Institute Genome Sequencing Center for Infectious Disease"/>
            <person name="Wu L."/>
            <person name="Ma J."/>
        </authorList>
    </citation>
    <scope>NUCLEOTIDE SEQUENCE [LARGE SCALE GENOMIC DNA]</scope>
    <source>
        <strain evidence="5">CGMCC 1.15774</strain>
    </source>
</reference>
<dbReference type="InterPro" id="IPR013658">
    <property type="entry name" value="SGL"/>
</dbReference>
<feature type="chain" id="PRO_5047028245" evidence="2">
    <location>
        <begin position="19"/>
        <end position="646"/>
    </location>
</feature>